<evidence type="ECO:0008006" key="4">
    <source>
        <dbReference type="Google" id="ProtNLM"/>
    </source>
</evidence>
<gene>
    <name evidence="2" type="ORF">FLO80_20750</name>
</gene>
<organism evidence="2 3">
    <name type="scientific">Aquicoccus porphyridii</name>
    <dbReference type="NCBI Taxonomy" id="1852029"/>
    <lineage>
        <taxon>Bacteria</taxon>
        <taxon>Pseudomonadati</taxon>
        <taxon>Pseudomonadota</taxon>
        <taxon>Alphaproteobacteria</taxon>
        <taxon>Rhodobacterales</taxon>
        <taxon>Paracoccaceae</taxon>
        <taxon>Aquicoccus</taxon>
    </lineage>
</organism>
<protein>
    <recommendedName>
        <fullName evidence="4">DUF4142 domain-containing protein</fullName>
    </recommendedName>
</protein>
<comment type="caution">
    <text evidence="2">The sequence shown here is derived from an EMBL/GenBank/DDBJ whole genome shotgun (WGS) entry which is preliminary data.</text>
</comment>
<evidence type="ECO:0000256" key="1">
    <source>
        <dbReference type="SAM" id="SignalP"/>
    </source>
</evidence>
<keyword evidence="1" id="KW-0732">Signal</keyword>
<keyword evidence="3" id="KW-1185">Reference proteome</keyword>
<proteinExistence type="predicted"/>
<reference evidence="2 3" key="1">
    <citation type="submission" date="2019-07" db="EMBL/GenBank/DDBJ databases">
        <title>Aquicoccus porphyridii gen. nov., sp. nov., isolated from a small marine red alga, Porphyridium marinum.</title>
        <authorList>
            <person name="Liu L."/>
        </authorList>
    </citation>
    <scope>NUCLEOTIDE SEQUENCE [LARGE SCALE GENOMIC DNA]</scope>
    <source>
        <strain evidence="2 3">L1 8-17</strain>
    </source>
</reference>
<dbReference type="EMBL" id="VINQ01000030">
    <property type="protein sequence ID" value="KAA0909604.1"/>
    <property type="molecule type" value="Genomic_DNA"/>
</dbReference>
<feature type="signal peptide" evidence="1">
    <location>
        <begin position="1"/>
        <end position="23"/>
    </location>
</feature>
<name>A0A5A9YXI2_9RHOB</name>
<dbReference type="RefSeq" id="WP_111369306.1">
    <property type="nucleotide sequence ID" value="NZ_VINQ01000030.1"/>
</dbReference>
<sequence>MFRIRTIELACVALLAATGLVSAQQDVRSNFWIGTHLFSADQYAPVLKNAVGLRLSLLETEIDMNDDLRRHYRSHRVEVDDAVGTLTADLETKYGLSADKALMVMSGFGTGDPSDMLSVVYVGPPTNKFEVELARARLLSNSDQPAAQLYTSLLFLYAMIKEADTKAMDYQTIIAPLREKALSLTPQAQDADPRSVAQIRYNLEALTPP</sequence>
<dbReference type="AlphaFoldDB" id="A0A5A9YXI2"/>
<evidence type="ECO:0000313" key="2">
    <source>
        <dbReference type="EMBL" id="KAA0909604.1"/>
    </source>
</evidence>
<evidence type="ECO:0000313" key="3">
    <source>
        <dbReference type="Proteomes" id="UP000325291"/>
    </source>
</evidence>
<accession>A0A5A9YXI2</accession>
<dbReference type="Proteomes" id="UP000325291">
    <property type="component" value="Unassembled WGS sequence"/>
</dbReference>
<feature type="chain" id="PRO_5022760821" description="DUF4142 domain-containing protein" evidence="1">
    <location>
        <begin position="24"/>
        <end position="209"/>
    </location>
</feature>